<dbReference type="AlphaFoldDB" id="A0AAW0MLS6"/>
<evidence type="ECO:0000313" key="3">
    <source>
        <dbReference type="Proteomes" id="UP001460270"/>
    </source>
</evidence>
<organism evidence="2 3">
    <name type="scientific">Mugilogobius chulae</name>
    <name type="common">yellowstripe goby</name>
    <dbReference type="NCBI Taxonomy" id="88201"/>
    <lineage>
        <taxon>Eukaryota</taxon>
        <taxon>Metazoa</taxon>
        <taxon>Chordata</taxon>
        <taxon>Craniata</taxon>
        <taxon>Vertebrata</taxon>
        <taxon>Euteleostomi</taxon>
        <taxon>Actinopterygii</taxon>
        <taxon>Neopterygii</taxon>
        <taxon>Teleostei</taxon>
        <taxon>Neoteleostei</taxon>
        <taxon>Acanthomorphata</taxon>
        <taxon>Gobiaria</taxon>
        <taxon>Gobiiformes</taxon>
        <taxon>Gobioidei</taxon>
        <taxon>Gobiidae</taxon>
        <taxon>Gobionellinae</taxon>
        <taxon>Mugilogobius</taxon>
    </lineage>
</organism>
<gene>
    <name evidence="2" type="ORF">WMY93_029704</name>
</gene>
<dbReference type="InterPro" id="IPR036691">
    <property type="entry name" value="Endo/exonu/phosph_ase_sf"/>
</dbReference>
<comment type="caution">
    <text evidence="2">The sequence shown here is derived from an EMBL/GenBank/DDBJ whole genome shotgun (WGS) entry which is preliminary data.</text>
</comment>
<keyword evidence="3" id="KW-1185">Reference proteome</keyword>
<dbReference type="Proteomes" id="UP001460270">
    <property type="component" value="Unassembled WGS sequence"/>
</dbReference>
<accession>A0AAW0MLS6</accession>
<dbReference type="PANTHER" id="PTHR33332">
    <property type="entry name" value="REVERSE TRANSCRIPTASE DOMAIN-CONTAINING PROTEIN"/>
    <property type="match status" value="1"/>
</dbReference>
<feature type="domain" description="Reverse transcriptase" evidence="1">
    <location>
        <begin position="166"/>
        <end position="441"/>
    </location>
</feature>
<dbReference type="InterPro" id="IPR043502">
    <property type="entry name" value="DNA/RNA_pol_sf"/>
</dbReference>
<dbReference type="PROSITE" id="PS50878">
    <property type="entry name" value="RT_POL"/>
    <property type="match status" value="2"/>
</dbReference>
<dbReference type="Gene3D" id="3.60.10.10">
    <property type="entry name" value="Endonuclease/exonuclease/phosphatase"/>
    <property type="match status" value="1"/>
</dbReference>
<reference evidence="3" key="1">
    <citation type="submission" date="2024-04" db="EMBL/GenBank/DDBJ databases">
        <title>Salinicola lusitanus LLJ914,a marine bacterium isolated from the Okinawa Trough.</title>
        <authorList>
            <person name="Li J."/>
        </authorList>
    </citation>
    <scope>NUCLEOTIDE SEQUENCE [LARGE SCALE GENOMIC DNA]</scope>
</reference>
<sequence length="937" mass="103652">MLKIEHPLNTRSLTNKGHLVQDLLVDRKLDFLCLTETWQQQNDFTHINEATPPGFVYLSQPRVTGRGGGLAVIYRESWRVAPVAVPVWQSFEATVSNPPSAPTLPPITSPISTTPFSSFTLPSVTQISTLIQKSKTSSCQLDPLPTVLVKATLPSLAPLITNIIHASLTSGTVPFSLKTAAVTPILKKPGSDPTNLNNFRPISNLPFISKILEKTVSAQLHSHLSSNNLFEHFQSGFRPLHSTETALLKITNDLLLSDSGLLSILLLLDLSSAFDTISHSILLNRLSSIGISSTALTWFHSYLSDRTQFIQLKCFTSHPVPVSTGVPQGSVLGPLLFIIYLLPLGHIFQKHHIQFHCYADDTQLYLSTKPNSTLPPSALLSCINEIKSWFTSNFLQLNSNKTELLLVGTKSTLNKINHFSLSIDGSSISPSPQVKSLGVILDSTLSFTSHINNITRSAYFHLRNIHRLRPSLTPQSTAVLIHSLVTSRLDYCNSLLFGLPQKTLHKLQLVQNSAARIITHTPSISHITPVLQQLHWLPITHRIQYKILLHTFKAIHNLAPPYLSDLLHIATPVRSLRSSSSLQLSVPSACLVTMGSRAFSRSAPQLWNTLPPDLRNTDTLTHFKSKLKTHLFRLAYSLFEIPHPSSTILTAQVSPATLEPRPSPTTLTTVDNEDVLKLFRKQNPRKAPGPDGVSPATLRHCAEEVAPVFTDIFNISLESCHVPACFKLSSIVPVPKKPRITGLNDYRPVALTSVVMKSFVRLVLPHLKSFTSPLLDLLQFAYRANRILFVDFSSAFNTILPALLQDKLSQLNVPDSTCRWITDFLTDRRQCVRLGKNVSTTRTINTGSPQGCVLSPLLVSLYTNCCTSSHDSVKLIKFADDTTLIGLISDGDESAYRREVDRLVSWCSSKNLELNAQKTVEMIVDFRKVTAPHPPSP</sequence>
<dbReference type="SUPFAM" id="SSF56219">
    <property type="entry name" value="DNase I-like"/>
    <property type="match status" value="1"/>
</dbReference>
<dbReference type="CDD" id="cd01650">
    <property type="entry name" value="RT_nLTR_like"/>
    <property type="match status" value="1"/>
</dbReference>
<evidence type="ECO:0000313" key="2">
    <source>
        <dbReference type="EMBL" id="KAK7881295.1"/>
    </source>
</evidence>
<dbReference type="SUPFAM" id="SSF56672">
    <property type="entry name" value="DNA/RNA polymerases"/>
    <property type="match status" value="2"/>
</dbReference>
<name>A0AAW0MLS6_9GOBI</name>
<protein>
    <recommendedName>
        <fullName evidence="1">Reverse transcriptase domain-containing protein</fullName>
    </recommendedName>
</protein>
<dbReference type="Pfam" id="PF00078">
    <property type="entry name" value="RVT_1"/>
    <property type="match status" value="2"/>
</dbReference>
<dbReference type="EMBL" id="JBBPFD010000022">
    <property type="protein sequence ID" value="KAK7881295.1"/>
    <property type="molecule type" value="Genomic_DNA"/>
</dbReference>
<dbReference type="InterPro" id="IPR000477">
    <property type="entry name" value="RT_dom"/>
</dbReference>
<feature type="domain" description="Reverse transcriptase" evidence="1">
    <location>
        <begin position="715"/>
        <end position="937"/>
    </location>
</feature>
<proteinExistence type="predicted"/>
<evidence type="ECO:0000259" key="1">
    <source>
        <dbReference type="PROSITE" id="PS50878"/>
    </source>
</evidence>